<gene>
    <name evidence="12" type="ORF">BD410DRAFT_757056</name>
</gene>
<sequence length="651" mass="72949">MANYTYDEGGGMASYFLLTFLSLVLVPLTYTLLPTSKKAQSDGCQCTPCLERRETIRRKDRRSLLNPKLGTKTVAVTLGWLLFAFVAYKVSQNTTENKVYNPFEILGIRSGTPEKEIKSHYKKLSVKFHPDKVRLAANQTAESVAAYFVEITKAYKSLTDETIRKNLELYGHPDGRQEISMGIAIPRWVIEGNNKFLVLVVYCILIGGLLPFIVGKWWFGNRIKTKDGVYAKTAEVFFKGMKEDSAIDDIFSWLGKVFEWENPQVSQLQDLETKVRAQLGRKYEGSRALTLLYAHLLRIPIDNARLRREQESLLLRTPTLLASLLNIALSHNWLLPSLSAMRMHSYLTQALQPPSSNLTSSEAAHFAQLPGFNKKDVEDIAGQIEEDGIPAFLNELEKRGDKRVSDVQKAAATWGSIELVDASFKVLGERIVTPSSIVQLLVKLRVTPPGSVVHPENDEEDVDRIKAKLKANDEKDNTFLASRKDAEDMSDQELASGWAHAPFWPARRKQSWWLLLADEKTNRVVVPPMKITDVPLSNPTKDRNYRAYKLQFQAPQGVGLYTWKVYLVSDTFVGEEAIKEIVLKIDDVSSLNADEQGAEDEISDPEEDSLAGQMAAMRGGAVKKVAQDEDSDEESSTDDDKSSGESSSDSD</sequence>
<dbReference type="InterPro" id="IPR004179">
    <property type="entry name" value="Sec63-dom"/>
</dbReference>
<proteinExistence type="predicted"/>
<dbReference type="GO" id="GO:0006614">
    <property type="term" value="P:SRP-dependent cotranslational protein targeting to membrane"/>
    <property type="evidence" value="ECO:0007669"/>
    <property type="project" value="TreeGrafter"/>
</dbReference>
<dbReference type="Proteomes" id="UP000294933">
    <property type="component" value="Unassembled WGS sequence"/>
</dbReference>
<dbReference type="GO" id="GO:0003723">
    <property type="term" value="F:RNA binding"/>
    <property type="evidence" value="ECO:0007669"/>
    <property type="project" value="TreeGrafter"/>
</dbReference>
<evidence type="ECO:0000313" key="13">
    <source>
        <dbReference type="Proteomes" id="UP000294933"/>
    </source>
</evidence>
<keyword evidence="8" id="KW-0143">Chaperone</keyword>
<dbReference type="PANTHER" id="PTHR24075">
    <property type="entry name" value="SEC63 DOMAIN-CONTAINING"/>
    <property type="match status" value="1"/>
</dbReference>
<dbReference type="AlphaFoldDB" id="A0A4Y7PI40"/>
<dbReference type="CDD" id="cd06257">
    <property type="entry name" value="DnaJ"/>
    <property type="match status" value="1"/>
</dbReference>
<keyword evidence="2" id="KW-0813">Transport</keyword>
<keyword evidence="4" id="KW-0256">Endoplasmic reticulum</keyword>
<evidence type="ECO:0000313" key="12">
    <source>
        <dbReference type="EMBL" id="TDL14651.1"/>
    </source>
</evidence>
<protein>
    <recommendedName>
        <fullName evidence="11">J domain-containing protein</fullName>
    </recommendedName>
</protein>
<evidence type="ECO:0000256" key="6">
    <source>
        <dbReference type="ARBA" id="ARBA00022989"/>
    </source>
</evidence>
<dbReference type="Gene3D" id="1.10.3380.10">
    <property type="entry name" value="Sec63 N-terminal domain-like domain"/>
    <property type="match status" value="1"/>
</dbReference>
<name>A0A4Y7PI40_9AGAM</name>
<dbReference type="SUPFAM" id="SSF81296">
    <property type="entry name" value="E set domains"/>
    <property type="match status" value="1"/>
</dbReference>
<feature type="transmembrane region" description="Helical" evidence="10">
    <location>
        <begin position="196"/>
        <end position="219"/>
    </location>
</feature>
<reference evidence="12 13" key="1">
    <citation type="submission" date="2018-06" db="EMBL/GenBank/DDBJ databases">
        <title>A transcriptomic atlas of mushroom development highlights an independent origin of complex multicellularity.</title>
        <authorList>
            <consortium name="DOE Joint Genome Institute"/>
            <person name="Krizsan K."/>
            <person name="Almasi E."/>
            <person name="Merenyi Z."/>
            <person name="Sahu N."/>
            <person name="Viragh M."/>
            <person name="Koszo T."/>
            <person name="Mondo S."/>
            <person name="Kiss B."/>
            <person name="Balint B."/>
            <person name="Kues U."/>
            <person name="Barry K."/>
            <person name="Hegedus J.C."/>
            <person name="Henrissat B."/>
            <person name="Johnson J."/>
            <person name="Lipzen A."/>
            <person name="Ohm R."/>
            <person name="Nagy I."/>
            <person name="Pangilinan J."/>
            <person name="Yan J."/>
            <person name="Xiong Y."/>
            <person name="Grigoriev I.V."/>
            <person name="Hibbett D.S."/>
            <person name="Nagy L.G."/>
        </authorList>
    </citation>
    <scope>NUCLEOTIDE SEQUENCE [LARGE SCALE GENOMIC DNA]</scope>
    <source>
        <strain evidence="12 13">SZMC22713</strain>
    </source>
</reference>
<feature type="transmembrane region" description="Helical" evidence="10">
    <location>
        <begin position="69"/>
        <end position="88"/>
    </location>
</feature>
<dbReference type="SUPFAM" id="SSF46565">
    <property type="entry name" value="Chaperone J-domain"/>
    <property type="match status" value="1"/>
</dbReference>
<dbReference type="InterPro" id="IPR014756">
    <property type="entry name" value="Ig_E-set"/>
</dbReference>
<feature type="region of interest" description="Disordered" evidence="9">
    <location>
        <begin position="592"/>
        <end position="651"/>
    </location>
</feature>
<evidence type="ECO:0000256" key="10">
    <source>
        <dbReference type="SAM" id="Phobius"/>
    </source>
</evidence>
<dbReference type="SMART" id="SM00271">
    <property type="entry name" value="DnaJ"/>
    <property type="match status" value="1"/>
</dbReference>
<dbReference type="InterPro" id="IPR036869">
    <property type="entry name" value="J_dom_sf"/>
</dbReference>
<dbReference type="EMBL" id="ML170318">
    <property type="protein sequence ID" value="TDL14651.1"/>
    <property type="molecule type" value="Genomic_DNA"/>
</dbReference>
<evidence type="ECO:0000256" key="1">
    <source>
        <dbReference type="ARBA" id="ARBA00004477"/>
    </source>
</evidence>
<dbReference type="InterPro" id="IPR035892">
    <property type="entry name" value="C2_domain_sf"/>
</dbReference>
<dbReference type="PRINTS" id="PR00625">
    <property type="entry name" value="JDOMAIN"/>
</dbReference>
<evidence type="ECO:0000256" key="8">
    <source>
        <dbReference type="ARBA" id="ARBA00023186"/>
    </source>
</evidence>
<dbReference type="PANTHER" id="PTHR24075:SF0">
    <property type="entry name" value="TRANSLOCATION PROTEIN SEC63 HOMOLOG"/>
    <property type="match status" value="1"/>
</dbReference>
<dbReference type="PROSITE" id="PS50076">
    <property type="entry name" value="DNAJ_2"/>
    <property type="match status" value="1"/>
</dbReference>
<dbReference type="VEuPathDB" id="FungiDB:BD410DRAFT_757056"/>
<dbReference type="Pfam" id="PF00226">
    <property type="entry name" value="DnaJ"/>
    <property type="match status" value="1"/>
</dbReference>
<feature type="domain" description="J" evidence="11">
    <location>
        <begin position="101"/>
        <end position="171"/>
    </location>
</feature>
<dbReference type="STRING" id="50990.A0A4Y7PI40"/>
<evidence type="ECO:0000256" key="3">
    <source>
        <dbReference type="ARBA" id="ARBA00022692"/>
    </source>
</evidence>
<keyword evidence="6 10" id="KW-1133">Transmembrane helix</keyword>
<dbReference type="Gene3D" id="2.60.40.150">
    <property type="entry name" value="C2 domain"/>
    <property type="match status" value="1"/>
</dbReference>
<feature type="compositionally biased region" description="Acidic residues" evidence="9">
    <location>
        <begin position="596"/>
        <end position="609"/>
    </location>
</feature>
<organism evidence="12 13">
    <name type="scientific">Rickenella mellea</name>
    <dbReference type="NCBI Taxonomy" id="50990"/>
    <lineage>
        <taxon>Eukaryota</taxon>
        <taxon>Fungi</taxon>
        <taxon>Dikarya</taxon>
        <taxon>Basidiomycota</taxon>
        <taxon>Agaricomycotina</taxon>
        <taxon>Agaricomycetes</taxon>
        <taxon>Hymenochaetales</taxon>
        <taxon>Rickenellaceae</taxon>
        <taxon>Rickenella</taxon>
    </lineage>
</organism>
<keyword evidence="7 10" id="KW-0472">Membrane</keyword>
<dbReference type="OrthoDB" id="1734229at2759"/>
<feature type="compositionally biased region" description="Acidic residues" evidence="9">
    <location>
        <begin position="628"/>
        <end position="637"/>
    </location>
</feature>
<accession>A0A4Y7PI40</accession>
<dbReference type="FunFam" id="1.10.287.110:FF:000039">
    <property type="entry name" value="Protein translocation complex component (Npl1)"/>
    <property type="match status" value="1"/>
</dbReference>
<dbReference type="GO" id="GO:0006620">
    <property type="term" value="P:post-translational protein targeting to endoplasmic reticulum membrane"/>
    <property type="evidence" value="ECO:0007669"/>
    <property type="project" value="TreeGrafter"/>
</dbReference>
<keyword evidence="13" id="KW-1185">Reference proteome</keyword>
<evidence type="ECO:0000256" key="7">
    <source>
        <dbReference type="ARBA" id="ARBA00023136"/>
    </source>
</evidence>
<dbReference type="InterPro" id="IPR001623">
    <property type="entry name" value="DnaJ_domain"/>
</dbReference>
<dbReference type="Pfam" id="PF02889">
    <property type="entry name" value="Sec63"/>
    <property type="match status" value="1"/>
</dbReference>
<dbReference type="SUPFAM" id="SSF158702">
    <property type="entry name" value="Sec63 N-terminal domain-like"/>
    <property type="match status" value="1"/>
</dbReference>
<comment type="subcellular location">
    <subcellularLocation>
        <location evidence="1">Endoplasmic reticulum membrane</location>
        <topology evidence="1">Multi-pass membrane protein</topology>
    </subcellularLocation>
</comment>
<feature type="transmembrane region" description="Helical" evidence="10">
    <location>
        <begin position="12"/>
        <end position="33"/>
    </location>
</feature>
<evidence type="ECO:0000256" key="5">
    <source>
        <dbReference type="ARBA" id="ARBA00022927"/>
    </source>
</evidence>
<dbReference type="GO" id="GO:0031207">
    <property type="term" value="C:Sec62/Sec63 complex"/>
    <property type="evidence" value="ECO:0007669"/>
    <property type="project" value="TreeGrafter"/>
</dbReference>
<evidence type="ECO:0000256" key="4">
    <source>
        <dbReference type="ARBA" id="ARBA00022824"/>
    </source>
</evidence>
<dbReference type="Gene3D" id="1.10.287.110">
    <property type="entry name" value="DnaJ domain"/>
    <property type="match status" value="1"/>
</dbReference>
<keyword evidence="5" id="KW-0653">Protein transport</keyword>
<dbReference type="SMART" id="SM00973">
    <property type="entry name" value="Sec63"/>
    <property type="match status" value="1"/>
</dbReference>
<keyword evidence="3 10" id="KW-0812">Transmembrane</keyword>
<dbReference type="GO" id="GO:0008320">
    <property type="term" value="F:protein transmembrane transporter activity"/>
    <property type="evidence" value="ECO:0007669"/>
    <property type="project" value="TreeGrafter"/>
</dbReference>
<evidence type="ECO:0000259" key="11">
    <source>
        <dbReference type="PROSITE" id="PS50076"/>
    </source>
</evidence>
<evidence type="ECO:0000256" key="2">
    <source>
        <dbReference type="ARBA" id="ARBA00022448"/>
    </source>
</evidence>
<evidence type="ECO:0000256" key="9">
    <source>
        <dbReference type="SAM" id="MobiDB-lite"/>
    </source>
</evidence>